<dbReference type="Proteomes" id="UP000439903">
    <property type="component" value="Unassembled WGS sequence"/>
</dbReference>
<keyword evidence="2" id="KW-1185">Reference proteome</keyword>
<organism evidence="1 2">
    <name type="scientific">Gigaspora margarita</name>
    <dbReference type="NCBI Taxonomy" id="4874"/>
    <lineage>
        <taxon>Eukaryota</taxon>
        <taxon>Fungi</taxon>
        <taxon>Fungi incertae sedis</taxon>
        <taxon>Mucoromycota</taxon>
        <taxon>Glomeromycotina</taxon>
        <taxon>Glomeromycetes</taxon>
        <taxon>Diversisporales</taxon>
        <taxon>Gigasporaceae</taxon>
        <taxon>Gigaspora</taxon>
    </lineage>
</organism>
<evidence type="ECO:0000313" key="2">
    <source>
        <dbReference type="Proteomes" id="UP000439903"/>
    </source>
</evidence>
<proteinExistence type="predicted"/>
<accession>A0A8H4AD82</accession>
<dbReference type="AlphaFoldDB" id="A0A8H4AD82"/>
<protein>
    <submittedName>
        <fullName evidence="1">Zn-finger domain-containing protein</fullName>
    </submittedName>
</protein>
<reference evidence="1 2" key="1">
    <citation type="journal article" date="2019" name="Environ. Microbiol.">
        <title>At the nexus of three kingdoms: the genome of the mycorrhizal fungus Gigaspora margarita provides insights into plant, endobacterial and fungal interactions.</title>
        <authorList>
            <person name="Venice F."/>
            <person name="Ghignone S."/>
            <person name="Salvioli di Fossalunga A."/>
            <person name="Amselem J."/>
            <person name="Novero M."/>
            <person name="Xianan X."/>
            <person name="Sedzielewska Toro K."/>
            <person name="Morin E."/>
            <person name="Lipzen A."/>
            <person name="Grigoriev I.V."/>
            <person name="Henrissat B."/>
            <person name="Martin F.M."/>
            <person name="Bonfante P."/>
        </authorList>
    </citation>
    <scope>NUCLEOTIDE SEQUENCE [LARGE SCALE GENOMIC DNA]</scope>
    <source>
        <strain evidence="1 2">BEG34</strain>
    </source>
</reference>
<dbReference type="EMBL" id="WTPW01000769">
    <property type="protein sequence ID" value="KAF0481613.1"/>
    <property type="molecule type" value="Genomic_DNA"/>
</dbReference>
<sequence length="269" mass="31511">MITADHRHIMKVALFALDNIFDKWNKISCNELCMLYAKFIAAIRKYGVLNSLSTETYKTLHKTYVKNLYRSSNRKNIMQQLIKAIKRKEIIPVASKIIHRKTEGFGKILWNFNLNKIKQKVNLLKKSINSLHSNLIEGLLQMIPALDTFLDTSSQSSECDNFCIIVYDAIHLDNVALAENQVSESTDSIWYKKILLLLRLFQDLLKEPYDLAIFHWYDILSEESELYSCLQLYYSEEYNTIPIGSIIQKVHIISRFDKKNHFLLNQCMF</sequence>
<gene>
    <name evidence="1" type="ORF">F8M41_023532</name>
</gene>
<comment type="caution">
    <text evidence="1">The sequence shown here is derived from an EMBL/GenBank/DDBJ whole genome shotgun (WGS) entry which is preliminary data.</text>
</comment>
<evidence type="ECO:0000313" key="1">
    <source>
        <dbReference type="EMBL" id="KAF0481613.1"/>
    </source>
</evidence>
<dbReference type="OrthoDB" id="2388998at2759"/>
<name>A0A8H4AD82_GIGMA</name>